<feature type="transmembrane region" description="Helical" evidence="7">
    <location>
        <begin position="108"/>
        <end position="132"/>
    </location>
</feature>
<dbReference type="Proteomes" id="UP000261540">
    <property type="component" value="Unplaced"/>
</dbReference>
<dbReference type="InterPro" id="IPR007593">
    <property type="entry name" value="CD225/Dispanin_fam"/>
</dbReference>
<feature type="transmembrane region" description="Helical" evidence="7">
    <location>
        <begin position="152"/>
        <end position="174"/>
    </location>
</feature>
<organism evidence="8 9">
    <name type="scientific">Paramormyrops kingsleyae</name>
    <dbReference type="NCBI Taxonomy" id="1676925"/>
    <lineage>
        <taxon>Eukaryota</taxon>
        <taxon>Metazoa</taxon>
        <taxon>Chordata</taxon>
        <taxon>Craniata</taxon>
        <taxon>Vertebrata</taxon>
        <taxon>Euteleostomi</taxon>
        <taxon>Actinopterygii</taxon>
        <taxon>Neopterygii</taxon>
        <taxon>Teleostei</taxon>
        <taxon>Osteoglossocephala</taxon>
        <taxon>Osteoglossomorpha</taxon>
        <taxon>Osteoglossiformes</taxon>
        <taxon>Mormyridae</taxon>
        <taxon>Paramormyrops</taxon>
    </lineage>
</organism>
<evidence type="ECO:0000256" key="3">
    <source>
        <dbReference type="ARBA" id="ARBA00022692"/>
    </source>
</evidence>
<protein>
    <submittedName>
        <fullName evidence="8">Trafficking regulator of GLUT4 (SLC2A4) 1/pseudo</fullName>
    </submittedName>
</protein>
<feature type="compositionally biased region" description="Polar residues" evidence="6">
    <location>
        <begin position="33"/>
        <end position="49"/>
    </location>
</feature>
<dbReference type="PANTHER" id="PTHR14948">
    <property type="entry name" value="NG5"/>
    <property type="match status" value="1"/>
</dbReference>
<keyword evidence="3 7" id="KW-0812">Transmembrane</keyword>
<evidence type="ECO:0000256" key="7">
    <source>
        <dbReference type="SAM" id="Phobius"/>
    </source>
</evidence>
<evidence type="ECO:0000256" key="5">
    <source>
        <dbReference type="ARBA" id="ARBA00023136"/>
    </source>
</evidence>
<comment type="subcellular location">
    <subcellularLocation>
        <location evidence="1">Membrane</location>
    </subcellularLocation>
</comment>
<dbReference type="PANTHER" id="PTHR14948:SF1">
    <property type="entry name" value="TRAFFICKING REGULATOR OF GLUT4 1"/>
    <property type="match status" value="1"/>
</dbReference>
<evidence type="ECO:0000256" key="2">
    <source>
        <dbReference type="ARBA" id="ARBA00006843"/>
    </source>
</evidence>
<keyword evidence="5 7" id="KW-0472">Membrane</keyword>
<evidence type="ECO:0000313" key="8">
    <source>
        <dbReference type="Ensembl" id="ENSPKIP00000029055.1"/>
    </source>
</evidence>
<dbReference type="Ensembl" id="ENSPKIT00000009846.1">
    <property type="protein sequence ID" value="ENSPKIP00000029055.1"/>
    <property type="gene ID" value="ENSPKIG00000010449.1"/>
</dbReference>
<evidence type="ECO:0000313" key="9">
    <source>
        <dbReference type="Proteomes" id="UP000261540"/>
    </source>
</evidence>
<dbReference type="GeneTree" id="ENSGT00940000160337"/>
<feature type="compositionally biased region" description="Low complexity" evidence="6">
    <location>
        <begin position="77"/>
        <end position="96"/>
    </location>
</feature>
<dbReference type="GO" id="GO:0016020">
    <property type="term" value="C:membrane"/>
    <property type="evidence" value="ECO:0007669"/>
    <property type="project" value="UniProtKB-SubCell"/>
</dbReference>
<keyword evidence="9" id="KW-1185">Reference proteome</keyword>
<accession>A0A3B3SFM6</accession>
<dbReference type="Pfam" id="PF04505">
    <property type="entry name" value="CD225"/>
    <property type="match status" value="1"/>
</dbReference>
<dbReference type="InterPro" id="IPR051423">
    <property type="entry name" value="CD225/Dispanin"/>
</dbReference>
<keyword evidence="4 7" id="KW-1133">Transmembrane helix</keyword>
<name>A0A3B3SFM6_9TELE</name>
<dbReference type="STRING" id="1676925.ENSPKIP00000029055"/>
<evidence type="ECO:0000256" key="6">
    <source>
        <dbReference type="SAM" id="MobiDB-lite"/>
    </source>
</evidence>
<evidence type="ECO:0000256" key="4">
    <source>
        <dbReference type="ARBA" id="ARBA00022989"/>
    </source>
</evidence>
<dbReference type="AlphaFoldDB" id="A0A3B3SFM6"/>
<reference evidence="8" key="2">
    <citation type="submission" date="2025-09" db="UniProtKB">
        <authorList>
            <consortium name="Ensembl"/>
        </authorList>
    </citation>
    <scope>IDENTIFICATION</scope>
</reference>
<proteinExistence type="inferred from homology"/>
<sequence>MAINTDAAFEKAALGESGAAQPPESQETEKLLTSETAGGNGIKLSSSFMVNVGSEKDAESDQNGHSVPVRSGSVVQLGGPPLSPSRVSLSRTSSTGNTAQEQPKPRDYLILAIFSCFCPVWPLNIVGLVYSIMSRNSLQQGDVDGAKRLGRLSRLLSIVSMALGIIIITVFILVRGASPVAAYTHTYT</sequence>
<comment type="similarity">
    <text evidence="2">Belongs to the CD225/Dispanin family.</text>
</comment>
<feature type="region of interest" description="Disordered" evidence="6">
    <location>
        <begin position="1"/>
        <end position="101"/>
    </location>
</feature>
<evidence type="ECO:0000256" key="1">
    <source>
        <dbReference type="ARBA" id="ARBA00004370"/>
    </source>
</evidence>
<reference evidence="8" key="1">
    <citation type="submission" date="2025-08" db="UniProtKB">
        <authorList>
            <consortium name="Ensembl"/>
        </authorList>
    </citation>
    <scope>IDENTIFICATION</scope>
</reference>